<comment type="subcellular location">
    <subcellularLocation>
        <location evidence="1">Membrane</location>
        <topology evidence="1">Multi-pass membrane protein</topology>
    </subcellularLocation>
</comment>
<evidence type="ECO:0000256" key="6">
    <source>
        <dbReference type="ARBA" id="ARBA00023136"/>
    </source>
</evidence>
<evidence type="ECO:0008006" key="12">
    <source>
        <dbReference type="Google" id="ProtNLM"/>
    </source>
</evidence>
<evidence type="ECO:0000256" key="4">
    <source>
        <dbReference type="ARBA" id="ARBA00022725"/>
    </source>
</evidence>
<dbReference type="KEGG" id="fas:105265752"/>
<keyword evidence="5 9" id="KW-1133">Transmembrane helix</keyword>
<dbReference type="GO" id="GO:0007165">
    <property type="term" value="P:signal transduction"/>
    <property type="evidence" value="ECO:0007669"/>
    <property type="project" value="UniProtKB-KW"/>
</dbReference>
<evidence type="ECO:0000256" key="9">
    <source>
        <dbReference type="SAM" id="Phobius"/>
    </source>
</evidence>
<gene>
    <name evidence="11" type="primary">LOC105265752</name>
</gene>
<dbReference type="AlphaFoldDB" id="A0A9R1T3A2"/>
<dbReference type="GO" id="GO:0016020">
    <property type="term" value="C:membrane"/>
    <property type="evidence" value="ECO:0007669"/>
    <property type="project" value="UniProtKB-SubCell"/>
</dbReference>
<proteinExistence type="predicted"/>
<keyword evidence="7" id="KW-0675">Receptor</keyword>
<dbReference type="Proteomes" id="UP000694866">
    <property type="component" value="Unplaced"/>
</dbReference>
<dbReference type="GO" id="GO:0004984">
    <property type="term" value="F:olfactory receptor activity"/>
    <property type="evidence" value="ECO:0007669"/>
    <property type="project" value="InterPro"/>
</dbReference>
<dbReference type="OrthoDB" id="7696577at2759"/>
<protein>
    <recommendedName>
        <fullName evidence="12">Odorant receptor</fullName>
    </recommendedName>
</protein>
<evidence type="ECO:0000256" key="8">
    <source>
        <dbReference type="ARBA" id="ARBA00023224"/>
    </source>
</evidence>
<keyword evidence="6 9" id="KW-0472">Membrane</keyword>
<feature type="transmembrane region" description="Helical" evidence="9">
    <location>
        <begin position="168"/>
        <end position="193"/>
    </location>
</feature>
<reference evidence="11" key="1">
    <citation type="submission" date="2025-08" db="UniProtKB">
        <authorList>
            <consortium name="RefSeq"/>
        </authorList>
    </citation>
    <scope>IDENTIFICATION</scope>
    <source>
        <strain evidence="11">USDA-PBARC FA_bdor</strain>
        <tissue evidence="11">Whole organism</tissue>
    </source>
</reference>
<evidence type="ECO:0000256" key="5">
    <source>
        <dbReference type="ARBA" id="ARBA00022989"/>
    </source>
</evidence>
<organism evidence="10 11">
    <name type="scientific">Fopius arisanus</name>
    <dbReference type="NCBI Taxonomy" id="64838"/>
    <lineage>
        <taxon>Eukaryota</taxon>
        <taxon>Metazoa</taxon>
        <taxon>Ecdysozoa</taxon>
        <taxon>Arthropoda</taxon>
        <taxon>Hexapoda</taxon>
        <taxon>Insecta</taxon>
        <taxon>Pterygota</taxon>
        <taxon>Neoptera</taxon>
        <taxon>Endopterygota</taxon>
        <taxon>Hymenoptera</taxon>
        <taxon>Apocrita</taxon>
        <taxon>Ichneumonoidea</taxon>
        <taxon>Braconidae</taxon>
        <taxon>Opiinae</taxon>
        <taxon>Fopius</taxon>
    </lineage>
</organism>
<name>A0A9R1T3A2_9HYME</name>
<keyword evidence="8" id="KW-0807">Transducer</keyword>
<dbReference type="Pfam" id="PF02949">
    <property type="entry name" value="7tm_6"/>
    <property type="match status" value="1"/>
</dbReference>
<evidence type="ECO:0000313" key="11">
    <source>
        <dbReference type="RefSeq" id="XP_011301743.1"/>
    </source>
</evidence>
<evidence type="ECO:0000313" key="10">
    <source>
        <dbReference type="Proteomes" id="UP000694866"/>
    </source>
</evidence>
<keyword evidence="10" id="KW-1185">Reference proteome</keyword>
<dbReference type="RefSeq" id="XP_011301743.1">
    <property type="nucleotide sequence ID" value="XM_011303441.1"/>
</dbReference>
<dbReference type="InterPro" id="IPR004117">
    <property type="entry name" value="7tm6_olfct_rcpt"/>
</dbReference>
<accession>A0A9R1T3A2</accession>
<keyword evidence="4" id="KW-0552">Olfaction</keyword>
<evidence type="ECO:0000256" key="3">
    <source>
        <dbReference type="ARBA" id="ARBA00022692"/>
    </source>
</evidence>
<evidence type="ECO:0000256" key="2">
    <source>
        <dbReference type="ARBA" id="ARBA00022606"/>
    </source>
</evidence>
<keyword evidence="2" id="KW-0716">Sensory transduction</keyword>
<dbReference type="GO" id="GO:0005549">
    <property type="term" value="F:odorant binding"/>
    <property type="evidence" value="ECO:0007669"/>
    <property type="project" value="InterPro"/>
</dbReference>
<evidence type="ECO:0000256" key="1">
    <source>
        <dbReference type="ARBA" id="ARBA00004141"/>
    </source>
</evidence>
<dbReference type="GeneID" id="105265752"/>
<evidence type="ECO:0000256" key="7">
    <source>
        <dbReference type="ARBA" id="ARBA00023170"/>
    </source>
</evidence>
<sequence>MAQMLLSIENDWKRLKLQRDIDILTDFTDRGRKTNILYAIAMYGVMTVYLASPGIPKILDVFLPLNESRPHVFLYQTEYFCDQDKYYTHILLHAYFTVPISLTSIIYFDNLFGILVNHTCGMCGVLKSHLEAIGTQNPRETLESLKFCANLQTSIIEFVNNLESACTIAFLLLVGLNMMVVTTTGVMLAQMLLSIENDWKRLKLQRDIDILTDFTDRGWKINILYASTDYKQLEQ</sequence>
<keyword evidence="3 9" id="KW-0812">Transmembrane</keyword>
<feature type="transmembrane region" description="Helical" evidence="9">
    <location>
        <begin position="36"/>
        <end position="55"/>
    </location>
</feature>